<evidence type="ECO:0000313" key="2">
    <source>
        <dbReference type="Proteomes" id="UP001165960"/>
    </source>
</evidence>
<sequence length="249" mass="28287">MIEDQPVSPSLGLFPGQSSHPHAAHKRHVLTLKERVAVLKYLDSHPKATTTEVCHLFSSNPRTIRRIQDKRETLLNLPDGDKRLSRTRFTKGTCLPVEACVLKWMDLAHLSKRNITNLTLQSRAKFFFALIKSYLPDLPFLAASNGWINRFKVRNSINLKVLMSESETFFAQELVPVREKIHSSLRSYLPQNIFSLSMSMLYFSFIPTPKYPFPRGSNAHSPPSERVNLILCSNSDASEKLTPSIIHSS</sequence>
<proteinExistence type="predicted"/>
<reference evidence="1" key="1">
    <citation type="submission" date="2022-04" db="EMBL/GenBank/DDBJ databases">
        <title>Genome of the entomopathogenic fungus Entomophthora muscae.</title>
        <authorList>
            <person name="Elya C."/>
            <person name="Lovett B.R."/>
            <person name="Lee E."/>
            <person name="Macias A.M."/>
            <person name="Hajek A.E."/>
            <person name="De Bivort B.L."/>
            <person name="Kasson M.T."/>
            <person name="De Fine Licht H.H."/>
            <person name="Stajich J.E."/>
        </authorList>
    </citation>
    <scope>NUCLEOTIDE SEQUENCE</scope>
    <source>
        <strain evidence="1">Berkeley</strain>
    </source>
</reference>
<comment type="caution">
    <text evidence="1">The sequence shown here is derived from an EMBL/GenBank/DDBJ whole genome shotgun (WGS) entry which is preliminary data.</text>
</comment>
<dbReference type="EMBL" id="QTSX02006653">
    <property type="protein sequence ID" value="KAJ9052510.1"/>
    <property type="molecule type" value="Genomic_DNA"/>
</dbReference>
<protein>
    <submittedName>
        <fullName evidence="1">Tigger transposable element-derived protein 4</fullName>
    </submittedName>
</protein>
<gene>
    <name evidence="1" type="primary">TIGD4_2</name>
    <name evidence="1" type="ORF">DSO57_1033448</name>
</gene>
<keyword evidence="2" id="KW-1185">Reference proteome</keyword>
<organism evidence="1 2">
    <name type="scientific">Entomophthora muscae</name>
    <dbReference type="NCBI Taxonomy" id="34485"/>
    <lineage>
        <taxon>Eukaryota</taxon>
        <taxon>Fungi</taxon>
        <taxon>Fungi incertae sedis</taxon>
        <taxon>Zoopagomycota</taxon>
        <taxon>Entomophthoromycotina</taxon>
        <taxon>Entomophthoromycetes</taxon>
        <taxon>Entomophthorales</taxon>
        <taxon>Entomophthoraceae</taxon>
        <taxon>Entomophthora</taxon>
    </lineage>
</organism>
<dbReference type="Proteomes" id="UP001165960">
    <property type="component" value="Unassembled WGS sequence"/>
</dbReference>
<accession>A0ACC2RR81</accession>
<name>A0ACC2RR81_9FUNG</name>
<evidence type="ECO:0000313" key="1">
    <source>
        <dbReference type="EMBL" id="KAJ9052510.1"/>
    </source>
</evidence>